<dbReference type="Gramene" id="CDP14678">
    <property type="protein sequence ID" value="CDP14678"/>
    <property type="gene ID" value="GSCOC_T00042089001"/>
</dbReference>
<evidence type="ECO:0000313" key="2">
    <source>
        <dbReference type="Proteomes" id="UP000295252"/>
    </source>
</evidence>
<reference evidence="2" key="1">
    <citation type="journal article" date="2014" name="Science">
        <title>The coffee genome provides insight into the convergent evolution of caffeine biosynthesis.</title>
        <authorList>
            <person name="Denoeud F."/>
            <person name="Carretero-Paulet L."/>
            <person name="Dereeper A."/>
            <person name="Droc G."/>
            <person name="Guyot R."/>
            <person name="Pietrella M."/>
            <person name="Zheng C."/>
            <person name="Alberti A."/>
            <person name="Anthony F."/>
            <person name="Aprea G."/>
            <person name="Aury J.M."/>
            <person name="Bento P."/>
            <person name="Bernard M."/>
            <person name="Bocs S."/>
            <person name="Campa C."/>
            <person name="Cenci A."/>
            <person name="Combes M.C."/>
            <person name="Crouzillat D."/>
            <person name="Da Silva C."/>
            <person name="Daddiego L."/>
            <person name="De Bellis F."/>
            <person name="Dussert S."/>
            <person name="Garsmeur O."/>
            <person name="Gayraud T."/>
            <person name="Guignon V."/>
            <person name="Jahn K."/>
            <person name="Jamilloux V."/>
            <person name="Joet T."/>
            <person name="Labadie K."/>
            <person name="Lan T."/>
            <person name="Leclercq J."/>
            <person name="Lepelley M."/>
            <person name="Leroy T."/>
            <person name="Li L.T."/>
            <person name="Librado P."/>
            <person name="Lopez L."/>
            <person name="Munoz A."/>
            <person name="Noel B."/>
            <person name="Pallavicini A."/>
            <person name="Perrotta G."/>
            <person name="Poncet V."/>
            <person name="Pot D."/>
            <person name="Priyono X."/>
            <person name="Rigoreau M."/>
            <person name="Rouard M."/>
            <person name="Rozas J."/>
            <person name="Tranchant-Dubreuil C."/>
            <person name="VanBuren R."/>
            <person name="Zhang Q."/>
            <person name="Andrade A.C."/>
            <person name="Argout X."/>
            <person name="Bertrand B."/>
            <person name="de Kochko A."/>
            <person name="Graziosi G."/>
            <person name="Henry R.J."/>
            <person name="Jayarama X."/>
            <person name="Ming R."/>
            <person name="Nagai C."/>
            <person name="Rounsley S."/>
            <person name="Sankoff D."/>
            <person name="Giuliano G."/>
            <person name="Albert V.A."/>
            <person name="Wincker P."/>
            <person name="Lashermes P."/>
        </authorList>
    </citation>
    <scope>NUCLEOTIDE SEQUENCE [LARGE SCALE GENOMIC DNA]</scope>
    <source>
        <strain evidence="2">cv. DH200-94</strain>
    </source>
</reference>
<name>A0A068V4B8_COFCA</name>
<gene>
    <name evidence="1" type="ORF">GSCOC_T00042089001</name>
</gene>
<dbReference type="InParanoid" id="A0A068V4B8"/>
<organism evidence="1 2">
    <name type="scientific">Coffea canephora</name>
    <name type="common">Robusta coffee</name>
    <dbReference type="NCBI Taxonomy" id="49390"/>
    <lineage>
        <taxon>Eukaryota</taxon>
        <taxon>Viridiplantae</taxon>
        <taxon>Streptophyta</taxon>
        <taxon>Embryophyta</taxon>
        <taxon>Tracheophyta</taxon>
        <taxon>Spermatophyta</taxon>
        <taxon>Magnoliopsida</taxon>
        <taxon>eudicotyledons</taxon>
        <taxon>Gunneridae</taxon>
        <taxon>Pentapetalae</taxon>
        <taxon>asterids</taxon>
        <taxon>lamiids</taxon>
        <taxon>Gentianales</taxon>
        <taxon>Rubiaceae</taxon>
        <taxon>Ixoroideae</taxon>
        <taxon>Gardenieae complex</taxon>
        <taxon>Bertiereae - Coffeeae clade</taxon>
        <taxon>Coffeeae</taxon>
        <taxon>Coffea</taxon>
    </lineage>
</organism>
<protein>
    <submittedName>
        <fullName evidence="1">Uncharacterized protein</fullName>
    </submittedName>
</protein>
<accession>A0A068V4B8</accession>
<keyword evidence="2" id="KW-1185">Reference proteome</keyword>
<dbReference type="EMBL" id="HG739174">
    <property type="protein sequence ID" value="CDP14678.1"/>
    <property type="molecule type" value="Genomic_DNA"/>
</dbReference>
<evidence type="ECO:0000313" key="1">
    <source>
        <dbReference type="EMBL" id="CDP14678.1"/>
    </source>
</evidence>
<dbReference type="AlphaFoldDB" id="A0A068V4B8"/>
<dbReference type="Proteomes" id="UP000295252">
    <property type="component" value="Chromosome V"/>
</dbReference>
<proteinExistence type="predicted"/>
<sequence length="68" mass="7927">MHLFHFEFLSFYLSFYFPFSRGSNSANSVIFYLVLAWFCQVSKQNSLLVVSLLPSALCQRTMLTMHPI</sequence>